<feature type="transmembrane region" description="Helical" evidence="2">
    <location>
        <begin position="222"/>
        <end position="245"/>
    </location>
</feature>
<keyword evidence="2" id="KW-0812">Transmembrane</keyword>
<evidence type="ECO:0000313" key="4">
    <source>
        <dbReference type="Proteomes" id="UP001057375"/>
    </source>
</evidence>
<feature type="transmembrane region" description="Helical" evidence="2">
    <location>
        <begin position="475"/>
        <end position="499"/>
    </location>
</feature>
<feature type="transmembrane region" description="Helical" evidence="2">
    <location>
        <begin position="384"/>
        <end position="411"/>
    </location>
</feature>
<evidence type="ECO:0000256" key="2">
    <source>
        <dbReference type="SAM" id="Phobius"/>
    </source>
</evidence>
<dbReference type="Proteomes" id="UP001057375">
    <property type="component" value="Unassembled WGS sequence"/>
</dbReference>
<keyword evidence="4" id="KW-1185">Reference proteome</keyword>
<reference evidence="3" key="1">
    <citation type="submission" date="2022-03" db="EMBL/GenBank/DDBJ databases">
        <title>Draft genome sequence of Aduncisulcus paluster, a free-living microaerophilic Fornicata.</title>
        <authorList>
            <person name="Yuyama I."/>
            <person name="Kume K."/>
            <person name="Tamura T."/>
            <person name="Inagaki Y."/>
            <person name="Hashimoto T."/>
        </authorList>
    </citation>
    <scope>NUCLEOTIDE SEQUENCE</scope>
    <source>
        <strain evidence="3">NY0171</strain>
    </source>
</reference>
<name>A0ABQ5JVK9_9EUKA</name>
<sequence>MQSFRSALHNISDLPPLASASPTQSYAFSPTPTDTLSSFPVLDKKIEKEDGDREQELDVVEEYEDPIPPAIDLEQSLDQYVQSEDSILEIPYDFDPIHLTSKPSLLDQVVSGGSHNYLPYEQPKMMVIVGDHASDQSELSLSSSHGDNVVSVLPSMSTSFQQYIDDSGLIDSSMLDIDTQEQSQSGKKLKIVIVVFLILCSFVGSCFFTECQKTILKISPLLFMFANESIGFIFMLPILVISSCIHTKKSLLYGDFRDVSSSNLSSLVFMVALLSVTHVVMSYSMALILSESVSLFPFIVSLGPIITFISSFFLRHEHVSNRLFLCVFLVIFGIILSVVSFGLRIPLNLVGFIVFYFISSSLYFIYSPIVFLKLSRSSVSPVKVLFWVYFLSVVMSIFIVVVFARSIFVQIFSSVDLFDWCSIVFVGLFGALISILCAYAIRIFRSPIFVHSFSILYIIFSCIIGLIFYGDEISWAVASTVGLIVGLCIILGGTILLIVSQGIYLATEEYSLKEPPIPLNENLFSQNNRCDCCVEQQKAPKVEEKGQENSITSEYFSGFTPRSPLGNNNNNNTGSGLRQCQANETPGDTPGDTPGETPGETTPAGSMGSGAVTPKEEEIC</sequence>
<evidence type="ECO:0000313" key="3">
    <source>
        <dbReference type="EMBL" id="GKT18728.1"/>
    </source>
</evidence>
<feature type="transmembrane region" description="Helical" evidence="2">
    <location>
        <begin position="266"/>
        <end position="289"/>
    </location>
</feature>
<feature type="transmembrane region" description="Helical" evidence="2">
    <location>
        <begin position="295"/>
        <end position="314"/>
    </location>
</feature>
<feature type="compositionally biased region" description="Polar residues" evidence="1">
    <location>
        <begin position="20"/>
        <end position="38"/>
    </location>
</feature>
<feature type="compositionally biased region" description="Polar residues" evidence="1">
    <location>
        <begin position="573"/>
        <end position="583"/>
    </location>
</feature>
<feature type="region of interest" description="Disordered" evidence="1">
    <location>
        <begin position="13"/>
        <end position="42"/>
    </location>
</feature>
<protein>
    <submittedName>
        <fullName evidence="3">Uncharacterized protein</fullName>
    </submittedName>
</protein>
<keyword evidence="2" id="KW-0472">Membrane</keyword>
<feature type="region of interest" description="Disordered" evidence="1">
    <location>
        <begin position="554"/>
        <end position="620"/>
    </location>
</feature>
<keyword evidence="2" id="KW-1133">Transmembrane helix</keyword>
<feature type="transmembrane region" description="Helical" evidence="2">
    <location>
        <begin position="323"/>
        <end position="343"/>
    </location>
</feature>
<feature type="transmembrane region" description="Helical" evidence="2">
    <location>
        <begin position="448"/>
        <end position="469"/>
    </location>
</feature>
<gene>
    <name evidence="3" type="ORF">ADUPG1_011367</name>
</gene>
<comment type="caution">
    <text evidence="3">The sequence shown here is derived from an EMBL/GenBank/DDBJ whole genome shotgun (WGS) entry which is preliminary data.</text>
</comment>
<accession>A0ABQ5JVK9</accession>
<organism evidence="3 4">
    <name type="scientific">Aduncisulcus paluster</name>
    <dbReference type="NCBI Taxonomy" id="2918883"/>
    <lineage>
        <taxon>Eukaryota</taxon>
        <taxon>Metamonada</taxon>
        <taxon>Carpediemonas-like organisms</taxon>
        <taxon>Aduncisulcus</taxon>
    </lineage>
</organism>
<feature type="compositionally biased region" description="Low complexity" evidence="1">
    <location>
        <begin position="584"/>
        <end position="603"/>
    </location>
</feature>
<feature type="transmembrane region" description="Helical" evidence="2">
    <location>
        <begin position="417"/>
        <end position="441"/>
    </location>
</feature>
<feature type="transmembrane region" description="Helical" evidence="2">
    <location>
        <begin position="349"/>
        <end position="372"/>
    </location>
</feature>
<feature type="transmembrane region" description="Helical" evidence="2">
    <location>
        <begin position="191"/>
        <end position="210"/>
    </location>
</feature>
<proteinExistence type="predicted"/>
<evidence type="ECO:0000256" key="1">
    <source>
        <dbReference type="SAM" id="MobiDB-lite"/>
    </source>
</evidence>
<dbReference type="EMBL" id="BQXS01011977">
    <property type="protein sequence ID" value="GKT18728.1"/>
    <property type="molecule type" value="Genomic_DNA"/>
</dbReference>